<keyword evidence="9 12" id="KW-0333">Golgi apparatus</keyword>
<dbReference type="EC" id="2.4.1.-" evidence="12"/>
<dbReference type="GO" id="GO:0008417">
    <property type="term" value="F:fucosyltransferase activity"/>
    <property type="evidence" value="ECO:0007669"/>
    <property type="project" value="InterPro"/>
</dbReference>
<comment type="subcellular location">
    <subcellularLocation>
        <location evidence="1 12">Golgi apparatus</location>
        <location evidence="1 12">Golgi stack membrane</location>
        <topology evidence="1 12">Single-pass type II membrane protein</topology>
    </subcellularLocation>
</comment>
<reference evidence="15" key="1">
    <citation type="submission" date="2022-03" db="EMBL/GenBank/DDBJ databases">
        <authorList>
            <person name="Tunstrom K."/>
        </authorList>
    </citation>
    <scope>NUCLEOTIDE SEQUENCE</scope>
</reference>
<evidence type="ECO:0000256" key="2">
    <source>
        <dbReference type="ARBA" id="ARBA00004922"/>
    </source>
</evidence>
<gene>
    <name evidence="15" type="ORF">EEDITHA_LOCUS4099</name>
</gene>
<evidence type="ECO:0000256" key="11">
    <source>
        <dbReference type="ARBA" id="ARBA00023180"/>
    </source>
</evidence>
<dbReference type="SUPFAM" id="SSF53756">
    <property type="entry name" value="UDP-Glycosyltransferase/glycogen phosphorylase"/>
    <property type="match status" value="1"/>
</dbReference>
<dbReference type="PANTHER" id="PTHR48438:SF1">
    <property type="entry name" value="ALPHA-(1,3)-FUCOSYLTRANSFERASE C-RELATED"/>
    <property type="match status" value="1"/>
</dbReference>
<dbReference type="Proteomes" id="UP001153954">
    <property type="component" value="Unassembled WGS sequence"/>
</dbReference>
<dbReference type="InterPro" id="IPR001503">
    <property type="entry name" value="Glyco_trans_10"/>
</dbReference>
<dbReference type="PANTHER" id="PTHR48438">
    <property type="entry name" value="ALPHA-(1,3)-FUCOSYLTRANSFERASE C-RELATED"/>
    <property type="match status" value="1"/>
</dbReference>
<evidence type="ECO:0000256" key="8">
    <source>
        <dbReference type="ARBA" id="ARBA00022989"/>
    </source>
</evidence>
<evidence type="ECO:0000259" key="14">
    <source>
        <dbReference type="Pfam" id="PF17039"/>
    </source>
</evidence>
<dbReference type="InterPro" id="IPR055270">
    <property type="entry name" value="Glyco_tran_10_C"/>
</dbReference>
<dbReference type="GO" id="GO:0032580">
    <property type="term" value="C:Golgi cisterna membrane"/>
    <property type="evidence" value="ECO:0007669"/>
    <property type="project" value="UniProtKB-SubCell"/>
</dbReference>
<keyword evidence="11" id="KW-0325">Glycoprotein</keyword>
<comment type="caution">
    <text evidence="15">The sequence shown here is derived from an EMBL/GenBank/DDBJ whole genome shotgun (WGS) entry which is preliminary data.</text>
</comment>
<keyword evidence="8 12" id="KW-1133">Transmembrane helix</keyword>
<dbReference type="InterPro" id="IPR031481">
    <property type="entry name" value="Glyco_tran_10_N"/>
</dbReference>
<dbReference type="AlphaFoldDB" id="A0AAU9TPU8"/>
<protein>
    <recommendedName>
        <fullName evidence="12">Fucosyltransferase</fullName>
        <ecNumber evidence="12">2.4.1.-</ecNumber>
    </recommendedName>
</protein>
<evidence type="ECO:0000256" key="7">
    <source>
        <dbReference type="ARBA" id="ARBA00022968"/>
    </source>
</evidence>
<sequence length="384" mass="45506">MVRVLKLVKCHIFIFILVTYLAILKSYQKVTIIKIDRFVPDIKNILFWTKIHGLEGEGQKYFIDKKCEFINCYFTTNKSLFDDLRYFDVILFNLQDVSSDTYILPVLRSSTQKYIFVANDSSDNYPVCNVVYDDFFNWTWTYRFDSTISYRFITVFNTEYEELGSHFQWNNNMKPIDASLKSQFVTKSKAAVIFLDKCKSRSKREVLIQNLQLNLAKYNLNVDVFGVCGPKQCKRKTMNPCFWRLRKNYYFYLAFEDSFSYDYITEIVLYGYNNNAVPIVYGGAMYDKYLPPGSYINALNTTSNALAATMYDIIKNKEKYYEFFRWRNHYIISRAPHLNACALCEMLNSPARLVQKVAYTKFRLWWNHLYKTRCGSDVNKYSLL</sequence>
<keyword evidence="4 12" id="KW-0328">Glycosyltransferase</keyword>
<dbReference type="EMBL" id="CAKOGL010000007">
    <property type="protein sequence ID" value="CAH2087887.1"/>
    <property type="molecule type" value="Genomic_DNA"/>
</dbReference>
<feature type="domain" description="Fucosyltransferase N-terminal" evidence="14">
    <location>
        <begin position="43"/>
        <end position="151"/>
    </location>
</feature>
<feature type="transmembrane region" description="Helical" evidence="12">
    <location>
        <begin position="7"/>
        <end position="27"/>
    </location>
</feature>
<evidence type="ECO:0000256" key="10">
    <source>
        <dbReference type="ARBA" id="ARBA00023136"/>
    </source>
</evidence>
<keyword evidence="6 12" id="KW-0812">Transmembrane</keyword>
<keyword evidence="10 12" id="KW-0472">Membrane</keyword>
<evidence type="ECO:0000313" key="15">
    <source>
        <dbReference type="EMBL" id="CAH2087887.1"/>
    </source>
</evidence>
<dbReference type="Pfam" id="PF17039">
    <property type="entry name" value="Glyco_tran_10_N"/>
    <property type="match status" value="1"/>
</dbReference>
<evidence type="ECO:0000256" key="5">
    <source>
        <dbReference type="ARBA" id="ARBA00022679"/>
    </source>
</evidence>
<evidence type="ECO:0000256" key="3">
    <source>
        <dbReference type="ARBA" id="ARBA00008919"/>
    </source>
</evidence>
<feature type="domain" description="Fucosyltransferase C-terminal" evidence="13">
    <location>
        <begin position="186"/>
        <end position="353"/>
    </location>
</feature>
<evidence type="ECO:0000256" key="4">
    <source>
        <dbReference type="ARBA" id="ARBA00022676"/>
    </source>
</evidence>
<dbReference type="Gene3D" id="3.40.50.11660">
    <property type="entry name" value="Glycosyl transferase family 10, C-terminal domain"/>
    <property type="match status" value="1"/>
</dbReference>
<evidence type="ECO:0000259" key="13">
    <source>
        <dbReference type="Pfam" id="PF00852"/>
    </source>
</evidence>
<dbReference type="InterPro" id="IPR038577">
    <property type="entry name" value="GT10-like_C_sf"/>
</dbReference>
<comment type="pathway">
    <text evidence="2">Protein modification; protein glycosylation.</text>
</comment>
<evidence type="ECO:0000313" key="16">
    <source>
        <dbReference type="Proteomes" id="UP001153954"/>
    </source>
</evidence>
<accession>A0AAU9TPU8</accession>
<keyword evidence="7" id="KW-0735">Signal-anchor</keyword>
<keyword evidence="5 12" id="KW-0808">Transferase</keyword>
<dbReference type="Pfam" id="PF00852">
    <property type="entry name" value="Glyco_transf_10"/>
    <property type="match status" value="1"/>
</dbReference>
<keyword evidence="16" id="KW-1185">Reference proteome</keyword>
<proteinExistence type="inferred from homology"/>
<evidence type="ECO:0000256" key="1">
    <source>
        <dbReference type="ARBA" id="ARBA00004447"/>
    </source>
</evidence>
<evidence type="ECO:0000256" key="9">
    <source>
        <dbReference type="ARBA" id="ARBA00023034"/>
    </source>
</evidence>
<name>A0AAU9TPU8_EUPED</name>
<evidence type="ECO:0000256" key="6">
    <source>
        <dbReference type="ARBA" id="ARBA00022692"/>
    </source>
</evidence>
<comment type="similarity">
    <text evidence="3 12">Belongs to the glycosyltransferase 10 family.</text>
</comment>
<organism evidence="15 16">
    <name type="scientific">Euphydryas editha</name>
    <name type="common">Edith's checkerspot</name>
    <dbReference type="NCBI Taxonomy" id="104508"/>
    <lineage>
        <taxon>Eukaryota</taxon>
        <taxon>Metazoa</taxon>
        <taxon>Ecdysozoa</taxon>
        <taxon>Arthropoda</taxon>
        <taxon>Hexapoda</taxon>
        <taxon>Insecta</taxon>
        <taxon>Pterygota</taxon>
        <taxon>Neoptera</taxon>
        <taxon>Endopterygota</taxon>
        <taxon>Lepidoptera</taxon>
        <taxon>Glossata</taxon>
        <taxon>Ditrysia</taxon>
        <taxon>Papilionoidea</taxon>
        <taxon>Nymphalidae</taxon>
        <taxon>Nymphalinae</taxon>
        <taxon>Euphydryas</taxon>
    </lineage>
</organism>
<evidence type="ECO:0000256" key="12">
    <source>
        <dbReference type="RuleBase" id="RU003832"/>
    </source>
</evidence>